<evidence type="ECO:0000256" key="4">
    <source>
        <dbReference type="ARBA" id="ARBA00016225"/>
    </source>
</evidence>
<dbReference type="GO" id="GO:0030677">
    <property type="term" value="C:ribonuclease P complex"/>
    <property type="evidence" value="ECO:0007669"/>
    <property type="project" value="InterPro"/>
</dbReference>
<evidence type="ECO:0000313" key="7">
    <source>
        <dbReference type="Proteomes" id="UP000274131"/>
    </source>
</evidence>
<comment type="function">
    <text evidence="1">Component of ribonuclease P, a ribonucleoprotein complex that generates mature tRNA molecules by cleaving their 5'-ends.</text>
</comment>
<sequence>MTVSVTVSSFKPEVLDCLSRSCIPSGSTYVGKGTVKMTDGILNKHVSYLLEKTVSREFQYSLFLLHKTNLLVYYFYKYEQFEPLYRLWCDYYGSLLNLSGTVDDRLLKADYHGCLFLVSDASNPSQIGLNGIVVKETRHTFQIITRKNKLLTIPKEGTSFQFVFAGKIFTLFADAFRFVHQTFYYYI</sequence>
<reference evidence="6 7" key="2">
    <citation type="submission" date="2018-10" db="EMBL/GenBank/DDBJ databases">
        <authorList>
            <consortium name="Pathogen Informatics"/>
        </authorList>
    </citation>
    <scope>NUCLEOTIDE SEQUENCE [LARGE SCALE GENOMIC DNA]</scope>
</reference>
<dbReference type="GO" id="GO:0001682">
    <property type="term" value="P:tRNA 5'-leader removal"/>
    <property type="evidence" value="ECO:0007669"/>
    <property type="project" value="InterPro"/>
</dbReference>
<dbReference type="STRING" id="51028.A0A0N4VJY4"/>
<dbReference type="PANTHER" id="PTHR13348:SF0">
    <property type="entry name" value="RIBONUCLEASE P PROTEIN SUBUNIT P29"/>
    <property type="match status" value="1"/>
</dbReference>
<dbReference type="SMART" id="SM00538">
    <property type="entry name" value="POP4"/>
    <property type="match status" value="1"/>
</dbReference>
<keyword evidence="7" id="KW-1185">Reference proteome</keyword>
<comment type="subunit">
    <text evidence="5">Component of nuclear RNase P and RNase MRP ribonucleoproteins. RNase P consists of a catalytic RNA moiety and 10 different protein chains; POP1, POP4, POP5, POP7, RPP14, RPP21, RPP25, RPP30, RPP38 and RPP40. Within the RNase P complex, POP1, POP7 and RPP25 form the 'finger' subcomplex, POP5, RPP14, RPP40 and homodimeric RPP30 form the 'palm' subcomplex, and RPP21, POP4 and RPP38 form the 'wrist' subcomplex. All subunits of the RNase P complex interact with the catalytic RNA. Several subunits of RNase P are also part of the RNase MRP complex. RNase MRP consists of a catalytic RNA moiety and about 8 protein subunits; POP1, POP7, RPP25, RPP30, RPP38, RPP40 and possibly also POP4 and POP5.</text>
</comment>
<dbReference type="InterPro" id="IPR016848">
    <property type="entry name" value="RNase_P/MRP_Rpp29-subunit"/>
</dbReference>
<dbReference type="Proteomes" id="UP000274131">
    <property type="component" value="Unassembled WGS sequence"/>
</dbReference>
<evidence type="ECO:0000256" key="2">
    <source>
        <dbReference type="ARBA" id="ARBA00004123"/>
    </source>
</evidence>
<proteinExistence type="inferred from homology"/>
<comment type="subcellular location">
    <subcellularLocation>
        <location evidence="2">Nucleus</location>
    </subcellularLocation>
</comment>
<evidence type="ECO:0000256" key="5">
    <source>
        <dbReference type="ARBA" id="ARBA00046486"/>
    </source>
</evidence>
<dbReference type="GO" id="GO:0005634">
    <property type="term" value="C:nucleus"/>
    <property type="evidence" value="ECO:0007669"/>
    <property type="project" value="UniProtKB-SubCell"/>
</dbReference>
<organism evidence="8">
    <name type="scientific">Enterobius vermicularis</name>
    <name type="common">Human pinworm</name>
    <dbReference type="NCBI Taxonomy" id="51028"/>
    <lineage>
        <taxon>Eukaryota</taxon>
        <taxon>Metazoa</taxon>
        <taxon>Ecdysozoa</taxon>
        <taxon>Nematoda</taxon>
        <taxon>Chromadorea</taxon>
        <taxon>Rhabditida</taxon>
        <taxon>Spirurina</taxon>
        <taxon>Oxyuridomorpha</taxon>
        <taxon>Oxyuroidea</taxon>
        <taxon>Oxyuridae</taxon>
        <taxon>Enterobius</taxon>
    </lineage>
</organism>
<dbReference type="InterPro" id="IPR023534">
    <property type="entry name" value="Rof/RNase_P-like"/>
</dbReference>
<dbReference type="Pfam" id="PF01868">
    <property type="entry name" value="RNase_P-MRP_p29"/>
    <property type="match status" value="1"/>
</dbReference>
<evidence type="ECO:0000313" key="8">
    <source>
        <dbReference type="WBParaSite" id="EVEC_0001115501-mRNA-1"/>
    </source>
</evidence>
<comment type="similarity">
    <text evidence="3">Belongs to the eukaryotic/archaeal RNase P protein component 1 family.</text>
</comment>
<dbReference type="InterPro" id="IPR036980">
    <property type="entry name" value="RNase_P/MRP_Rpp29_sf"/>
</dbReference>
<dbReference type="InterPro" id="IPR002730">
    <property type="entry name" value="Rpp29/RNP1"/>
</dbReference>
<evidence type="ECO:0000256" key="1">
    <source>
        <dbReference type="ARBA" id="ARBA00002435"/>
    </source>
</evidence>
<dbReference type="AlphaFoldDB" id="A0A0N4VJY4"/>
<dbReference type="Gene3D" id="2.30.30.210">
    <property type="entry name" value="Ribonuclease P/MRP, subunit p29"/>
    <property type="match status" value="1"/>
</dbReference>
<dbReference type="GO" id="GO:0000172">
    <property type="term" value="C:ribonuclease MRP complex"/>
    <property type="evidence" value="ECO:0007669"/>
    <property type="project" value="InterPro"/>
</dbReference>
<protein>
    <recommendedName>
        <fullName evidence="4">Ribonuclease P protein subunit p29</fullName>
    </recommendedName>
</protein>
<evidence type="ECO:0000256" key="3">
    <source>
        <dbReference type="ARBA" id="ARBA00006181"/>
    </source>
</evidence>
<dbReference type="GO" id="GO:0006364">
    <property type="term" value="P:rRNA processing"/>
    <property type="evidence" value="ECO:0007669"/>
    <property type="project" value="TreeGrafter"/>
</dbReference>
<reference evidence="8" key="1">
    <citation type="submission" date="2017-02" db="UniProtKB">
        <authorList>
            <consortium name="WormBaseParasite"/>
        </authorList>
    </citation>
    <scope>IDENTIFICATION</scope>
</reference>
<dbReference type="EMBL" id="UXUI01010888">
    <property type="protein sequence ID" value="VDD95729.1"/>
    <property type="molecule type" value="Genomic_DNA"/>
</dbReference>
<gene>
    <name evidence="6" type="ORF">EVEC_LOCUS10480</name>
</gene>
<dbReference type="WBParaSite" id="EVEC_0001115501-mRNA-1">
    <property type="protein sequence ID" value="EVEC_0001115501-mRNA-1"/>
    <property type="gene ID" value="EVEC_0001115501"/>
</dbReference>
<evidence type="ECO:0000313" key="6">
    <source>
        <dbReference type="EMBL" id="VDD95729.1"/>
    </source>
</evidence>
<dbReference type="OrthoDB" id="124041at2759"/>
<dbReference type="SUPFAM" id="SSF101744">
    <property type="entry name" value="Rof/RNase P subunit-like"/>
    <property type="match status" value="1"/>
</dbReference>
<dbReference type="GO" id="GO:0033204">
    <property type="term" value="F:ribonuclease P RNA binding"/>
    <property type="evidence" value="ECO:0007669"/>
    <property type="project" value="InterPro"/>
</dbReference>
<name>A0A0N4VJY4_ENTVE</name>
<dbReference type="PANTHER" id="PTHR13348">
    <property type="entry name" value="RIBONUCLEASE P SUBUNIT P29"/>
    <property type="match status" value="1"/>
</dbReference>
<accession>A0A0N4VJY4</accession>